<dbReference type="EMBL" id="RJKN01000008">
    <property type="protein sequence ID" value="ROP27066.1"/>
    <property type="molecule type" value="Genomic_DNA"/>
</dbReference>
<reference evidence="1 2" key="1">
    <citation type="journal article" date="2015" name="Stand. Genomic Sci.">
        <title>Genomic Encyclopedia of Bacterial and Archaeal Type Strains, Phase III: the genomes of soil and plant-associated and newly described type strains.</title>
        <authorList>
            <person name="Whitman W.B."/>
            <person name="Woyke T."/>
            <person name="Klenk H.P."/>
            <person name="Zhou Y."/>
            <person name="Lilburn T.G."/>
            <person name="Beck B.J."/>
            <person name="De Vos P."/>
            <person name="Vandamme P."/>
            <person name="Eisen J.A."/>
            <person name="Garrity G."/>
            <person name="Hugenholtz P."/>
            <person name="Kyrpides N.C."/>
        </authorList>
    </citation>
    <scope>NUCLEOTIDE SEQUENCE [LARGE SCALE GENOMIC DNA]</scope>
    <source>
        <strain evidence="1 2">CECT 7306</strain>
    </source>
</reference>
<dbReference type="Proteomes" id="UP000276232">
    <property type="component" value="Unassembled WGS sequence"/>
</dbReference>
<sequence length="154" mass="16387">MPDAVPVPTGDVVRLVVTVEVDDATWRRRREGRRRPDASFGLRLEVGLAGGSRVLLRDDRGWTIGLRSVGGAAAPLDVWEHLREEDVLATALPTALPEVDLEHPGPEDLAAYEELADLAAAAGVVVGAEHLRAVPHVVEPGPRLVSALRPPPAG</sequence>
<name>A0A3N1GA09_9ACTN</name>
<evidence type="ECO:0000313" key="2">
    <source>
        <dbReference type="Proteomes" id="UP000276232"/>
    </source>
</evidence>
<keyword evidence="2" id="KW-1185">Reference proteome</keyword>
<dbReference type="OrthoDB" id="3693162at2"/>
<dbReference type="RefSeq" id="WP_123381059.1">
    <property type="nucleotide sequence ID" value="NZ_RJKN01000008.1"/>
</dbReference>
<gene>
    <name evidence="1" type="ORF">EDC03_2994</name>
</gene>
<comment type="caution">
    <text evidence="1">The sequence shown here is derived from an EMBL/GenBank/DDBJ whole genome shotgun (WGS) entry which is preliminary data.</text>
</comment>
<dbReference type="AlphaFoldDB" id="A0A3N1GA09"/>
<organism evidence="1 2">
    <name type="scientific">Pseudokineococcus lusitanus</name>
    <dbReference type="NCBI Taxonomy" id="763993"/>
    <lineage>
        <taxon>Bacteria</taxon>
        <taxon>Bacillati</taxon>
        <taxon>Actinomycetota</taxon>
        <taxon>Actinomycetes</taxon>
        <taxon>Kineosporiales</taxon>
        <taxon>Kineosporiaceae</taxon>
        <taxon>Pseudokineococcus</taxon>
    </lineage>
</organism>
<accession>A0A3N1GA09</accession>
<evidence type="ECO:0000313" key="1">
    <source>
        <dbReference type="EMBL" id="ROP27066.1"/>
    </source>
</evidence>
<dbReference type="InParanoid" id="A0A3N1GA09"/>
<protein>
    <submittedName>
        <fullName evidence="1">Uncharacterized protein</fullName>
    </submittedName>
</protein>
<proteinExistence type="predicted"/>